<dbReference type="FunFam" id="2.10.110.10:FF:000014">
    <property type="entry name" value="PDZ and LIM domain protein 5"/>
    <property type="match status" value="1"/>
</dbReference>
<protein>
    <submittedName>
        <fullName evidence="11">PDZ and LIM domain 5</fullName>
    </submittedName>
</protein>
<dbReference type="InterPro" id="IPR001781">
    <property type="entry name" value="Znf_LIM"/>
</dbReference>
<evidence type="ECO:0000256" key="4">
    <source>
        <dbReference type="ARBA" id="ARBA00022737"/>
    </source>
</evidence>
<name>A0A7N9CC17_MACFA</name>
<dbReference type="AlphaFoldDB" id="A0A7N9CC17"/>
<evidence type="ECO:0000256" key="2">
    <source>
        <dbReference type="ARBA" id="ARBA00022490"/>
    </source>
</evidence>
<dbReference type="GO" id="GO:0051371">
    <property type="term" value="F:muscle alpha-actinin binding"/>
    <property type="evidence" value="ECO:0007669"/>
    <property type="project" value="TreeGrafter"/>
</dbReference>
<keyword evidence="2" id="KW-0963">Cytoplasm</keyword>
<feature type="region of interest" description="Disordered" evidence="8">
    <location>
        <begin position="405"/>
        <end position="454"/>
    </location>
</feature>
<dbReference type="CDD" id="cd09453">
    <property type="entry name" value="LIM1_ENH"/>
    <property type="match status" value="1"/>
</dbReference>
<dbReference type="GO" id="GO:0031941">
    <property type="term" value="C:filamentous actin"/>
    <property type="evidence" value="ECO:0007669"/>
    <property type="project" value="TreeGrafter"/>
</dbReference>
<dbReference type="FunFam" id="2.10.110.10:FF:000010">
    <property type="entry name" value="PDZ and LIM domain protein 5"/>
    <property type="match status" value="1"/>
</dbReference>
<feature type="compositionally biased region" description="Low complexity" evidence="8">
    <location>
        <begin position="144"/>
        <end position="165"/>
    </location>
</feature>
<feature type="compositionally biased region" description="Polar residues" evidence="8">
    <location>
        <begin position="207"/>
        <end position="219"/>
    </location>
</feature>
<dbReference type="GeneTree" id="ENSGT00940000155292"/>
<dbReference type="Pfam" id="PF00412">
    <property type="entry name" value="LIM"/>
    <property type="match status" value="3"/>
</dbReference>
<feature type="domain" description="LIM zinc-binding" evidence="9">
    <location>
        <begin position="587"/>
        <end position="646"/>
    </location>
</feature>
<comment type="subcellular location">
    <subcellularLocation>
        <location evidence="1">Cytoplasm</location>
    </subcellularLocation>
</comment>
<dbReference type="CDD" id="cd09459">
    <property type="entry name" value="LIM3_ENH"/>
    <property type="match status" value="1"/>
</dbReference>
<dbReference type="GO" id="GO:0007507">
    <property type="term" value="P:heart development"/>
    <property type="evidence" value="ECO:0007669"/>
    <property type="project" value="TreeGrafter"/>
</dbReference>
<evidence type="ECO:0000256" key="8">
    <source>
        <dbReference type="SAM" id="MobiDB-lite"/>
    </source>
</evidence>
<evidence type="ECO:0000259" key="9">
    <source>
        <dbReference type="PROSITE" id="PS50023"/>
    </source>
</evidence>
<dbReference type="Proteomes" id="UP000233100">
    <property type="component" value="Chromosome 5"/>
</dbReference>
<dbReference type="PROSITE" id="PS50106">
    <property type="entry name" value="PDZ"/>
    <property type="match status" value="1"/>
</dbReference>
<keyword evidence="6 7" id="KW-0440">LIM domain</keyword>
<dbReference type="GO" id="GO:0030036">
    <property type="term" value="P:actin cytoskeleton organization"/>
    <property type="evidence" value="ECO:0007669"/>
    <property type="project" value="TreeGrafter"/>
</dbReference>
<organism evidence="11 12">
    <name type="scientific">Macaca fascicularis</name>
    <name type="common">Crab-eating macaque</name>
    <name type="synonym">Cynomolgus monkey</name>
    <dbReference type="NCBI Taxonomy" id="9541"/>
    <lineage>
        <taxon>Eukaryota</taxon>
        <taxon>Metazoa</taxon>
        <taxon>Chordata</taxon>
        <taxon>Craniata</taxon>
        <taxon>Vertebrata</taxon>
        <taxon>Euteleostomi</taxon>
        <taxon>Mammalia</taxon>
        <taxon>Eutheria</taxon>
        <taxon>Euarchontoglires</taxon>
        <taxon>Primates</taxon>
        <taxon>Haplorrhini</taxon>
        <taxon>Catarrhini</taxon>
        <taxon>Cercopithecidae</taxon>
        <taxon>Cercopithecinae</taxon>
        <taxon>Macaca</taxon>
    </lineage>
</organism>
<dbReference type="PANTHER" id="PTHR24214">
    <property type="entry name" value="PDZ AND LIM DOMAIN PROTEIN ZASP"/>
    <property type="match status" value="1"/>
</dbReference>
<dbReference type="GO" id="GO:0005912">
    <property type="term" value="C:adherens junction"/>
    <property type="evidence" value="ECO:0007669"/>
    <property type="project" value="TreeGrafter"/>
</dbReference>
<feature type="region of interest" description="Disordered" evidence="8">
    <location>
        <begin position="349"/>
        <end position="389"/>
    </location>
</feature>
<feature type="compositionally biased region" description="Polar residues" evidence="8">
    <location>
        <begin position="349"/>
        <end position="376"/>
    </location>
</feature>
<dbReference type="CDD" id="cd09457">
    <property type="entry name" value="LIM2_ENH"/>
    <property type="match status" value="1"/>
</dbReference>
<dbReference type="FunFam" id="2.10.110.10:FF:000020">
    <property type="entry name" value="PDZ and LIM domain protein 5"/>
    <property type="match status" value="1"/>
</dbReference>
<keyword evidence="5 7" id="KW-0862">Zinc</keyword>
<evidence type="ECO:0000256" key="1">
    <source>
        <dbReference type="ARBA" id="ARBA00004496"/>
    </source>
</evidence>
<feature type="compositionally biased region" description="Polar residues" evidence="8">
    <location>
        <begin position="134"/>
        <end position="143"/>
    </location>
</feature>
<reference evidence="11 12" key="1">
    <citation type="submission" date="2013-03" db="EMBL/GenBank/DDBJ databases">
        <authorList>
            <person name="Warren W."/>
            <person name="Wilson R.K."/>
        </authorList>
    </citation>
    <scope>NUCLEOTIDE SEQUENCE</scope>
</reference>
<dbReference type="Ensembl" id="ENSMFAT00000090531.1">
    <property type="protein sequence ID" value="ENSMFAP00000046605.1"/>
    <property type="gene ID" value="ENSMFAG00000030301.2"/>
</dbReference>
<dbReference type="SUPFAM" id="SSF57716">
    <property type="entry name" value="Glucocorticoid receptor-like (DNA-binding domain)"/>
    <property type="match status" value="3"/>
</dbReference>
<evidence type="ECO:0000259" key="10">
    <source>
        <dbReference type="PROSITE" id="PS50106"/>
    </source>
</evidence>
<dbReference type="PROSITE" id="PS00478">
    <property type="entry name" value="LIM_DOMAIN_1"/>
    <property type="match status" value="1"/>
</dbReference>
<reference evidence="11" key="3">
    <citation type="submission" date="2025-09" db="UniProtKB">
        <authorList>
            <consortium name="Ensembl"/>
        </authorList>
    </citation>
    <scope>IDENTIFICATION</scope>
</reference>
<evidence type="ECO:0000256" key="7">
    <source>
        <dbReference type="PROSITE-ProRule" id="PRU00125"/>
    </source>
</evidence>
<dbReference type="Gene3D" id="2.10.110.10">
    <property type="entry name" value="Cysteine Rich Protein"/>
    <property type="match status" value="3"/>
</dbReference>
<feature type="compositionally biased region" description="Polar residues" evidence="8">
    <location>
        <begin position="442"/>
        <end position="454"/>
    </location>
</feature>
<feature type="region of interest" description="Disordered" evidence="8">
    <location>
        <begin position="207"/>
        <end position="249"/>
    </location>
</feature>
<gene>
    <name evidence="11" type="primary">PDLIM5</name>
</gene>
<evidence type="ECO:0000256" key="3">
    <source>
        <dbReference type="ARBA" id="ARBA00022723"/>
    </source>
</evidence>
<dbReference type="GO" id="GO:0030018">
    <property type="term" value="C:Z disc"/>
    <property type="evidence" value="ECO:0007669"/>
    <property type="project" value="TreeGrafter"/>
</dbReference>
<feature type="compositionally biased region" description="Polar residues" evidence="8">
    <location>
        <begin position="226"/>
        <end position="237"/>
    </location>
</feature>
<evidence type="ECO:0000313" key="12">
    <source>
        <dbReference type="Proteomes" id="UP000233100"/>
    </source>
</evidence>
<dbReference type="InterPro" id="IPR036034">
    <property type="entry name" value="PDZ_sf"/>
</dbReference>
<dbReference type="Pfam" id="PF00595">
    <property type="entry name" value="PDZ"/>
    <property type="match status" value="1"/>
</dbReference>
<dbReference type="SUPFAM" id="SSF50156">
    <property type="entry name" value="PDZ domain-like"/>
    <property type="match status" value="1"/>
</dbReference>
<evidence type="ECO:0000256" key="5">
    <source>
        <dbReference type="ARBA" id="ARBA00022833"/>
    </source>
</evidence>
<dbReference type="Bgee" id="ENSMFAG00000030301">
    <property type="expression patterns" value="Expressed in heart and 13 other cell types or tissues"/>
</dbReference>
<reference evidence="11" key="2">
    <citation type="submission" date="2025-08" db="UniProtKB">
        <authorList>
            <consortium name="Ensembl"/>
        </authorList>
    </citation>
    <scope>IDENTIFICATION</scope>
</reference>
<dbReference type="InterPro" id="IPR050604">
    <property type="entry name" value="PDZ-LIM_domain"/>
</dbReference>
<dbReference type="GO" id="GO:0001725">
    <property type="term" value="C:stress fiber"/>
    <property type="evidence" value="ECO:0007669"/>
    <property type="project" value="TreeGrafter"/>
</dbReference>
<feature type="compositionally biased region" description="Polar residues" evidence="8">
    <location>
        <begin position="411"/>
        <end position="435"/>
    </location>
</feature>
<dbReference type="InterPro" id="IPR001478">
    <property type="entry name" value="PDZ"/>
</dbReference>
<dbReference type="CDD" id="cd06753">
    <property type="entry name" value="PDZ_PDLIM-like"/>
    <property type="match status" value="1"/>
</dbReference>
<feature type="domain" description="LIM zinc-binding" evidence="9">
    <location>
        <begin position="527"/>
        <end position="586"/>
    </location>
</feature>
<evidence type="ECO:0000313" key="11">
    <source>
        <dbReference type="Ensembl" id="ENSMFAP00000046605.1"/>
    </source>
</evidence>
<dbReference type="PANTHER" id="PTHR24214:SF32">
    <property type="entry name" value="PDZ AND LIM DOMAIN PROTEIN 5"/>
    <property type="match status" value="1"/>
</dbReference>
<dbReference type="PROSITE" id="PS50023">
    <property type="entry name" value="LIM_DOMAIN_2"/>
    <property type="match status" value="3"/>
</dbReference>
<dbReference type="Gene3D" id="2.30.42.10">
    <property type="match status" value="1"/>
</dbReference>
<dbReference type="GO" id="GO:0046872">
    <property type="term" value="F:metal ion binding"/>
    <property type="evidence" value="ECO:0007669"/>
    <property type="project" value="UniProtKB-KW"/>
</dbReference>
<dbReference type="SMART" id="SM00132">
    <property type="entry name" value="LIM"/>
    <property type="match status" value="3"/>
</dbReference>
<evidence type="ECO:0000256" key="6">
    <source>
        <dbReference type="ARBA" id="ARBA00023038"/>
    </source>
</evidence>
<sequence>MSNYSVSLVGPAPWGFRLQGGKDFNMPLTISSLKDGGKASQANVRIGDVVLSIDGISAQGMTHLEAQNKIKGCTGSLNMTLQRASATPKPEPVPVQKGEPKEVVKPVPITSPAVSKVTSTNNMAYNKAPRPFGSVSSPKVTSIPSPSSAFTPAHATTSSHASPSPVAAVTPPLFAASGLHANANLSADQSPSALSAGKTAVNVPRQPTVTSVCSETSQELAEGQRRGSQGDSKQQNGKIPPKRPPRKHIVERNTEFYHIPTHSDASKKRLIEDTEDWRPRTGTTQSRSFRILAQITGTEHLKESEADNTKKAKLYTPERYHSLLDALCISPVSKPLAFSYLQSSRKSTGSIHVKKTSNSQEPSPQLTSSVASTRSMPESLDSPASGRPGVASLTTAAAFKPVGSTGVIKSPSWQRPNQAVPSTGRISNSATSSGSVAPASSALGQPQPSAQDTLVQRAEHIPAGKRTPMCAQCNQVIRGPFLVALGKSWHPEEFNCAHCKNTMAYVGFVEEKGALYCELCYEKFFAPECGRCQRKILGEVINALKQTWHVSCFVCVACGKPIRNNVFHLEDGEPYCETDYYALFGTICHGCEFPIEAGDMFLEALGYTWHDTCFVCSVCCESLEGQTFFSKKDKPLCKKHAHSVNF</sequence>
<accession>A0A7N9CC17</accession>
<feature type="region of interest" description="Disordered" evidence="8">
    <location>
        <begin position="121"/>
        <end position="165"/>
    </location>
</feature>
<dbReference type="GO" id="GO:0003779">
    <property type="term" value="F:actin binding"/>
    <property type="evidence" value="ECO:0007669"/>
    <property type="project" value="TreeGrafter"/>
</dbReference>
<dbReference type="FunFam" id="2.30.42.10:FF:000019">
    <property type="entry name" value="LIM domain binding 3 isoform 1"/>
    <property type="match status" value="1"/>
</dbReference>
<dbReference type="GO" id="GO:0061061">
    <property type="term" value="P:muscle structure development"/>
    <property type="evidence" value="ECO:0007669"/>
    <property type="project" value="TreeGrafter"/>
</dbReference>
<keyword evidence="12" id="KW-1185">Reference proteome</keyword>
<feature type="domain" description="PDZ" evidence="10">
    <location>
        <begin position="10"/>
        <end position="85"/>
    </location>
</feature>
<proteinExistence type="predicted"/>
<dbReference type="SMART" id="SM00228">
    <property type="entry name" value="PDZ"/>
    <property type="match status" value="1"/>
</dbReference>
<feature type="domain" description="LIM zinc-binding" evidence="9">
    <location>
        <begin position="468"/>
        <end position="526"/>
    </location>
</feature>
<keyword evidence="3 7" id="KW-0479">Metal-binding</keyword>
<keyword evidence="4" id="KW-0677">Repeat</keyword>